<feature type="compositionally biased region" description="Low complexity" evidence="1">
    <location>
        <begin position="158"/>
        <end position="175"/>
    </location>
</feature>
<name>A0ABS3W6P6_9BACL</name>
<evidence type="ECO:0000256" key="2">
    <source>
        <dbReference type="SAM" id="Phobius"/>
    </source>
</evidence>
<keyword evidence="2" id="KW-0812">Transmembrane</keyword>
<accession>A0ABS3W6P6</accession>
<feature type="transmembrane region" description="Helical" evidence="2">
    <location>
        <begin position="6"/>
        <end position="26"/>
    </location>
</feature>
<evidence type="ECO:0000256" key="1">
    <source>
        <dbReference type="SAM" id="MobiDB-lite"/>
    </source>
</evidence>
<dbReference type="Proteomes" id="UP000670947">
    <property type="component" value="Unassembled WGS sequence"/>
</dbReference>
<comment type="caution">
    <text evidence="3">The sequence shown here is derived from an EMBL/GenBank/DDBJ whole genome shotgun (WGS) entry which is preliminary data.</text>
</comment>
<feature type="region of interest" description="Disordered" evidence="1">
    <location>
        <begin position="190"/>
        <end position="215"/>
    </location>
</feature>
<reference evidence="3 4" key="1">
    <citation type="submission" date="2021-03" db="EMBL/GenBank/DDBJ databases">
        <title>Paenibacillus artemisicola MWE-103 whole genome sequence.</title>
        <authorList>
            <person name="Ham Y.J."/>
        </authorList>
    </citation>
    <scope>NUCLEOTIDE SEQUENCE [LARGE SCALE GENOMIC DNA]</scope>
    <source>
        <strain evidence="3 4">MWE-103</strain>
    </source>
</reference>
<dbReference type="Pfam" id="PF09581">
    <property type="entry name" value="Spore_III_AF"/>
    <property type="match status" value="1"/>
</dbReference>
<dbReference type="InterPro" id="IPR014245">
    <property type="entry name" value="Spore_III_AF"/>
</dbReference>
<gene>
    <name evidence="3" type="primary">spoIIIAF</name>
    <name evidence="3" type="ORF">I8J29_07270</name>
</gene>
<evidence type="ECO:0000313" key="3">
    <source>
        <dbReference type="EMBL" id="MBO7743986.1"/>
    </source>
</evidence>
<dbReference type="RefSeq" id="WP_208846970.1">
    <property type="nucleotide sequence ID" value="NZ_JAGGDJ010000003.1"/>
</dbReference>
<proteinExistence type="predicted"/>
<feature type="transmembrane region" description="Helical" evidence="2">
    <location>
        <begin position="33"/>
        <end position="52"/>
    </location>
</feature>
<protein>
    <submittedName>
        <fullName evidence="3">Stage III sporulation protein AF</fullName>
    </submittedName>
</protein>
<feature type="region of interest" description="Disordered" evidence="1">
    <location>
        <begin position="151"/>
        <end position="175"/>
    </location>
</feature>
<organism evidence="3 4">
    <name type="scientific">Paenibacillus artemisiicola</name>
    <dbReference type="NCBI Taxonomy" id="1172618"/>
    <lineage>
        <taxon>Bacteria</taxon>
        <taxon>Bacillati</taxon>
        <taxon>Bacillota</taxon>
        <taxon>Bacilli</taxon>
        <taxon>Bacillales</taxon>
        <taxon>Paenibacillaceae</taxon>
        <taxon>Paenibacillus</taxon>
    </lineage>
</organism>
<evidence type="ECO:0000313" key="4">
    <source>
        <dbReference type="Proteomes" id="UP000670947"/>
    </source>
</evidence>
<keyword evidence="2" id="KW-0472">Membrane</keyword>
<keyword evidence="2" id="KW-1133">Transmembrane helix</keyword>
<sequence length="243" mass="25231">MLTWLAVWLQQIIAVVLLAGFIDLLLPNKGMQRYVRLVAGLIVLLTILTPIIRVLQGDFSAKLDAQVQEWVQAGSAKELRMPTLQDIQGEAEKLKRSDAASAEALAERQLAEAMKAGIEQATGLRVTAVDVRVTAGKDGKPAGIGGVRVTLAPERQSGPADGETAGEAEGGSAVPPVEDVEAVRVDVAPTAPGNAAADGDEAQLKPAPEASASAVRTALREGWSVNPAAVDVLEPAPEAAAAR</sequence>
<dbReference type="NCBIfam" id="TIGR02896">
    <property type="entry name" value="spore_III_AF"/>
    <property type="match status" value="1"/>
</dbReference>
<keyword evidence="4" id="KW-1185">Reference proteome</keyword>
<dbReference type="EMBL" id="JAGGDJ010000003">
    <property type="protein sequence ID" value="MBO7743986.1"/>
    <property type="molecule type" value="Genomic_DNA"/>
</dbReference>